<comment type="caution">
    <text evidence="2">The sequence shown here is derived from an EMBL/GenBank/DDBJ whole genome shotgun (WGS) entry which is preliminary data.</text>
</comment>
<keyword evidence="1" id="KW-1133">Transmembrane helix</keyword>
<evidence type="ECO:0000256" key="1">
    <source>
        <dbReference type="SAM" id="Phobius"/>
    </source>
</evidence>
<organism evidence="2 3">
    <name type="scientific">Catenulispora pinistramenti</name>
    <dbReference type="NCBI Taxonomy" id="2705254"/>
    <lineage>
        <taxon>Bacteria</taxon>
        <taxon>Bacillati</taxon>
        <taxon>Actinomycetota</taxon>
        <taxon>Actinomycetes</taxon>
        <taxon>Catenulisporales</taxon>
        <taxon>Catenulisporaceae</taxon>
        <taxon>Catenulispora</taxon>
    </lineage>
</organism>
<proteinExistence type="predicted"/>
<dbReference type="RefSeq" id="WP_212006918.1">
    <property type="nucleotide sequence ID" value="NZ_JAAFYZ010000001.1"/>
</dbReference>
<evidence type="ECO:0000313" key="2">
    <source>
        <dbReference type="EMBL" id="MBS2545245.1"/>
    </source>
</evidence>
<name>A0ABS5KH89_9ACTN</name>
<keyword evidence="3" id="KW-1185">Reference proteome</keyword>
<evidence type="ECO:0000313" key="3">
    <source>
        <dbReference type="Proteomes" id="UP000730482"/>
    </source>
</evidence>
<gene>
    <name evidence="2" type="ORF">KGQ19_00035</name>
</gene>
<reference evidence="2 3" key="1">
    <citation type="submission" date="2020-02" db="EMBL/GenBank/DDBJ databases">
        <title>Acidophilic actinobacteria isolated from forest soil.</title>
        <authorList>
            <person name="Golinska P."/>
        </authorList>
    </citation>
    <scope>NUCLEOTIDE SEQUENCE [LARGE SCALE GENOMIC DNA]</scope>
    <source>
        <strain evidence="2 3">NL8</strain>
    </source>
</reference>
<dbReference type="EMBL" id="JAAFYZ010000001">
    <property type="protein sequence ID" value="MBS2545245.1"/>
    <property type="molecule type" value="Genomic_DNA"/>
</dbReference>
<keyword evidence="1" id="KW-0472">Membrane</keyword>
<dbReference type="Proteomes" id="UP000730482">
    <property type="component" value="Unassembled WGS sequence"/>
</dbReference>
<protein>
    <submittedName>
        <fullName evidence="2">Uncharacterized protein</fullName>
    </submittedName>
</protein>
<keyword evidence="1" id="KW-0812">Transmembrane</keyword>
<feature type="transmembrane region" description="Helical" evidence="1">
    <location>
        <begin position="40"/>
        <end position="61"/>
    </location>
</feature>
<accession>A0ABS5KH89</accession>
<sequence length="67" mass="7393">MARRWLNSFVQYLIPTLVVLLLFREPAANRWALRELGIDVLIAVGVAFGTTVLVEAISAGVGRVRGR</sequence>